<proteinExistence type="predicted"/>
<reference evidence="1 2" key="1">
    <citation type="submission" date="2008-07" db="EMBL/GenBank/DDBJ databases">
        <authorList>
            <person name="Tandeau de Marsac N."/>
            <person name="Ferriera S."/>
            <person name="Johnson J."/>
            <person name="Kravitz S."/>
            <person name="Beeson K."/>
            <person name="Sutton G."/>
            <person name="Rogers Y.-H."/>
            <person name="Friedman R."/>
            <person name="Frazier M."/>
            <person name="Venter J.C."/>
        </authorList>
    </citation>
    <scope>NUCLEOTIDE SEQUENCE [LARGE SCALE GENOMIC DNA]</scope>
    <source>
        <strain evidence="1 2">PCC 7420</strain>
    </source>
</reference>
<dbReference type="AlphaFoldDB" id="B4VR68"/>
<name>B4VR68_9CYAN</name>
<dbReference type="EMBL" id="DS989849">
    <property type="protein sequence ID" value="EDX75478.1"/>
    <property type="molecule type" value="Genomic_DNA"/>
</dbReference>
<accession>B4VR68</accession>
<sequence length="38" mass="4414">MKRPGIILTLLGNTRKFNLYCDPEFNSNPRGRTIHINL</sequence>
<dbReference type="HOGENOM" id="CLU_3326837_0_0_3"/>
<gene>
    <name evidence="1" type="ORF">MC7420_1396</name>
</gene>
<organism evidence="1 2">
    <name type="scientific">Coleofasciculus chthonoplastes PCC 7420</name>
    <dbReference type="NCBI Taxonomy" id="118168"/>
    <lineage>
        <taxon>Bacteria</taxon>
        <taxon>Bacillati</taxon>
        <taxon>Cyanobacteriota</taxon>
        <taxon>Cyanophyceae</taxon>
        <taxon>Coleofasciculales</taxon>
        <taxon>Coleofasciculaceae</taxon>
        <taxon>Coleofasciculus</taxon>
    </lineage>
</organism>
<protein>
    <submittedName>
        <fullName evidence="1">Uncharacterized protein</fullName>
    </submittedName>
</protein>
<keyword evidence="2" id="KW-1185">Reference proteome</keyword>
<evidence type="ECO:0000313" key="1">
    <source>
        <dbReference type="EMBL" id="EDX75478.1"/>
    </source>
</evidence>
<dbReference type="Proteomes" id="UP000003835">
    <property type="component" value="Unassembled WGS sequence"/>
</dbReference>
<evidence type="ECO:0000313" key="2">
    <source>
        <dbReference type="Proteomes" id="UP000003835"/>
    </source>
</evidence>